<evidence type="ECO:0000313" key="1">
    <source>
        <dbReference type="EMBL" id="VFQ70601.1"/>
    </source>
</evidence>
<organism evidence="1 2">
    <name type="scientific">Cuscuta campestris</name>
    <dbReference type="NCBI Taxonomy" id="132261"/>
    <lineage>
        <taxon>Eukaryota</taxon>
        <taxon>Viridiplantae</taxon>
        <taxon>Streptophyta</taxon>
        <taxon>Embryophyta</taxon>
        <taxon>Tracheophyta</taxon>
        <taxon>Spermatophyta</taxon>
        <taxon>Magnoliopsida</taxon>
        <taxon>eudicotyledons</taxon>
        <taxon>Gunneridae</taxon>
        <taxon>Pentapetalae</taxon>
        <taxon>asterids</taxon>
        <taxon>lamiids</taxon>
        <taxon>Solanales</taxon>
        <taxon>Convolvulaceae</taxon>
        <taxon>Cuscuteae</taxon>
        <taxon>Cuscuta</taxon>
        <taxon>Cuscuta subgen. Grammica</taxon>
        <taxon>Cuscuta sect. Cleistogrammica</taxon>
    </lineage>
</organism>
<evidence type="ECO:0000313" key="2">
    <source>
        <dbReference type="Proteomes" id="UP000595140"/>
    </source>
</evidence>
<proteinExistence type="predicted"/>
<sequence>MPANCILLRLSLQGSKERATTGRQTQPALLPEFLLRLPRSSAVTSPTSPSSCSASVEDPTWWRLHPSSSSIFFALTTVQHQIKELDSCSLVVAFGVED</sequence>
<accession>A0A484L2R3</accession>
<gene>
    <name evidence="1" type="ORF">CCAM_LOCUS12377</name>
</gene>
<dbReference type="Proteomes" id="UP000595140">
    <property type="component" value="Unassembled WGS sequence"/>
</dbReference>
<protein>
    <submittedName>
        <fullName evidence="1">Uncharacterized protein</fullName>
    </submittedName>
</protein>
<dbReference type="EMBL" id="OOIL02000912">
    <property type="protein sequence ID" value="VFQ70601.1"/>
    <property type="molecule type" value="Genomic_DNA"/>
</dbReference>
<reference evidence="1 2" key="1">
    <citation type="submission" date="2018-04" db="EMBL/GenBank/DDBJ databases">
        <authorList>
            <person name="Vogel A."/>
        </authorList>
    </citation>
    <scope>NUCLEOTIDE SEQUENCE [LARGE SCALE GENOMIC DNA]</scope>
</reference>
<keyword evidence="2" id="KW-1185">Reference proteome</keyword>
<dbReference type="AlphaFoldDB" id="A0A484L2R3"/>
<name>A0A484L2R3_9ASTE</name>